<dbReference type="Proteomes" id="UP001362999">
    <property type="component" value="Unassembled WGS sequence"/>
</dbReference>
<accession>A0AAV9ZIQ5</accession>
<dbReference type="EMBL" id="JAWWNJ010000140">
    <property type="protein sequence ID" value="KAK6984210.1"/>
    <property type="molecule type" value="Genomic_DNA"/>
</dbReference>
<sequence length="203" mass="23018">MLILTLFHHFCAGDFCRRQAKAAPPNSERRQCLEYIEMRPASGISGIDRTENLTQVKFPTFSGIRFFAVRRATLVKGKNQSSPRVPFLKPNEDQKSKIDFSASAERRYFHFSLNGLPSSHKRKPCANGTDHEVSIKRLVQISAHFNSKLKISTLTQKCRLGGISRCKQYIPITQPKRAGKRYPEGPKIQFFAPGLSKNKQAHT</sequence>
<comment type="caution">
    <text evidence="1">The sequence shown here is derived from an EMBL/GenBank/DDBJ whole genome shotgun (WGS) entry which is preliminary data.</text>
</comment>
<gene>
    <name evidence="1" type="ORF">R3P38DRAFT_2806750</name>
</gene>
<organism evidence="1 2">
    <name type="scientific">Favolaschia claudopus</name>
    <dbReference type="NCBI Taxonomy" id="2862362"/>
    <lineage>
        <taxon>Eukaryota</taxon>
        <taxon>Fungi</taxon>
        <taxon>Dikarya</taxon>
        <taxon>Basidiomycota</taxon>
        <taxon>Agaricomycotina</taxon>
        <taxon>Agaricomycetes</taxon>
        <taxon>Agaricomycetidae</taxon>
        <taxon>Agaricales</taxon>
        <taxon>Marasmiineae</taxon>
        <taxon>Mycenaceae</taxon>
        <taxon>Favolaschia</taxon>
    </lineage>
</organism>
<evidence type="ECO:0000313" key="2">
    <source>
        <dbReference type="Proteomes" id="UP001362999"/>
    </source>
</evidence>
<keyword evidence="2" id="KW-1185">Reference proteome</keyword>
<evidence type="ECO:0000313" key="1">
    <source>
        <dbReference type="EMBL" id="KAK6984210.1"/>
    </source>
</evidence>
<protein>
    <submittedName>
        <fullName evidence="1">Uncharacterized protein</fullName>
    </submittedName>
</protein>
<dbReference type="AlphaFoldDB" id="A0AAV9ZIQ5"/>
<name>A0AAV9ZIQ5_9AGAR</name>
<reference evidence="1 2" key="1">
    <citation type="journal article" date="2024" name="J Genomics">
        <title>Draft genome sequencing and assembly of Favolaschia claudopus CIRM-BRFM 2984 isolated from oak limbs.</title>
        <authorList>
            <person name="Navarro D."/>
            <person name="Drula E."/>
            <person name="Chaduli D."/>
            <person name="Cazenave R."/>
            <person name="Ahrendt S."/>
            <person name="Wang J."/>
            <person name="Lipzen A."/>
            <person name="Daum C."/>
            <person name="Barry K."/>
            <person name="Grigoriev I.V."/>
            <person name="Favel A."/>
            <person name="Rosso M.N."/>
            <person name="Martin F."/>
        </authorList>
    </citation>
    <scope>NUCLEOTIDE SEQUENCE [LARGE SCALE GENOMIC DNA]</scope>
    <source>
        <strain evidence="1 2">CIRM-BRFM 2984</strain>
    </source>
</reference>
<proteinExistence type="predicted"/>